<dbReference type="InterPro" id="IPR044974">
    <property type="entry name" value="Disease_R_plants"/>
</dbReference>
<dbReference type="Proteomes" id="UP001318860">
    <property type="component" value="Unassembled WGS sequence"/>
</dbReference>
<evidence type="ECO:0000256" key="2">
    <source>
        <dbReference type="ARBA" id="ARBA00004496"/>
    </source>
</evidence>
<dbReference type="PANTHER" id="PTHR23155:SF1152">
    <property type="entry name" value="AAA+ ATPASE DOMAIN-CONTAINING PROTEIN"/>
    <property type="match status" value="1"/>
</dbReference>
<evidence type="ECO:0000256" key="3">
    <source>
        <dbReference type="ARBA" id="ARBA00008894"/>
    </source>
</evidence>
<evidence type="ECO:0000256" key="9">
    <source>
        <dbReference type="ARBA" id="ARBA00022821"/>
    </source>
</evidence>
<evidence type="ECO:0000256" key="4">
    <source>
        <dbReference type="ARBA" id="ARBA00022490"/>
    </source>
</evidence>
<evidence type="ECO:0000259" key="13">
    <source>
        <dbReference type="Pfam" id="PF23598"/>
    </source>
</evidence>
<gene>
    <name evidence="14" type="ORF">DH2020_013594</name>
</gene>
<feature type="domain" description="Disease resistance R13L4/SHOC-2-like LRR" evidence="13">
    <location>
        <begin position="544"/>
        <end position="764"/>
    </location>
</feature>
<dbReference type="Pfam" id="PF23598">
    <property type="entry name" value="LRR_14"/>
    <property type="match status" value="1"/>
</dbReference>
<keyword evidence="15" id="KW-1185">Reference proteome</keyword>
<dbReference type="Gene3D" id="3.80.10.10">
    <property type="entry name" value="Ribonuclease Inhibitor"/>
    <property type="match status" value="1"/>
</dbReference>
<name>A0ABR0X685_REHGL</name>
<evidence type="ECO:0000256" key="8">
    <source>
        <dbReference type="ARBA" id="ARBA00022741"/>
    </source>
</evidence>
<dbReference type="Gene3D" id="1.10.8.430">
    <property type="entry name" value="Helical domain of apoptotic protease-activating factors"/>
    <property type="match status" value="1"/>
</dbReference>
<evidence type="ECO:0000256" key="5">
    <source>
        <dbReference type="ARBA" id="ARBA00022614"/>
    </source>
</evidence>
<keyword evidence="7" id="KW-0677">Repeat</keyword>
<dbReference type="SUPFAM" id="SSF52058">
    <property type="entry name" value="L domain-like"/>
    <property type="match status" value="1"/>
</dbReference>
<comment type="subcellular location">
    <subcellularLocation>
        <location evidence="2">Cytoplasm</location>
    </subcellularLocation>
</comment>
<dbReference type="Gene3D" id="1.20.5.4130">
    <property type="match status" value="1"/>
</dbReference>
<dbReference type="InterPro" id="IPR042197">
    <property type="entry name" value="Apaf_helical"/>
</dbReference>
<dbReference type="Gene3D" id="3.40.50.300">
    <property type="entry name" value="P-loop containing nucleotide triphosphate hydrolases"/>
    <property type="match status" value="1"/>
</dbReference>
<dbReference type="Pfam" id="PF00931">
    <property type="entry name" value="NB-ARC"/>
    <property type="match status" value="1"/>
</dbReference>
<comment type="similarity">
    <text evidence="3">Belongs to the disease resistance NB-LRR family.</text>
</comment>
<keyword evidence="10" id="KW-0067">ATP-binding</keyword>
<dbReference type="Gene3D" id="1.10.10.10">
    <property type="entry name" value="Winged helix-like DNA-binding domain superfamily/Winged helix DNA-binding domain"/>
    <property type="match status" value="1"/>
</dbReference>
<evidence type="ECO:0000313" key="14">
    <source>
        <dbReference type="EMBL" id="KAK6153955.1"/>
    </source>
</evidence>
<evidence type="ECO:0000259" key="11">
    <source>
        <dbReference type="Pfam" id="PF00931"/>
    </source>
</evidence>
<evidence type="ECO:0000256" key="10">
    <source>
        <dbReference type="ARBA" id="ARBA00022840"/>
    </source>
</evidence>
<evidence type="ECO:0000313" key="15">
    <source>
        <dbReference type="Proteomes" id="UP001318860"/>
    </source>
</evidence>
<accession>A0ABR0X685</accession>
<evidence type="ECO:0000259" key="12">
    <source>
        <dbReference type="Pfam" id="PF23559"/>
    </source>
</evidence>
<keyword evidence="9" id="KW-0611">Plant defense</keyword>
<dbReference type="InterPro" id="IPR055414">
    <property type="entry name" value="LRR_R13L4/SHOC2-like"/>
</dbReference>
<dbReference type="Pfam" id="PF23559">
    <property type="entry name" value="WHD_DRP"/>
    <property type="match status" value="1"/>
</dbReference>
<comment type="function">
    <text evidence="1">Confers resistance to late blight (Phytophthora infestans) races carrying the avirulence gene Avr1. Resistance proteins guard the plant against pathogens that contain an appropriate avirulence protein via an indirect interaction with this avirulence protein. That triggers a defense system including the hypersensitive response, which restricts the pathogen growth.</text>
</comment>
<comment type="caution">
    <text evidence="14">The sequence shown here is derived from an EMBL/GenBank/DDBJ whole genome shotgun (WGS) entry which is preliminary data.</text>
</comment>
<dbReference type="PRINTS" id="PR00364">
    <property type="entry name" value="DISEASERSIST"/>
</dbReference>
<protein>
    <submittedName>
        <fullName evidence="14">Uncharacterized protein</fullName>
    </submittedName>
</protein>
<reference evidence="14 15" key="1">
    <citation type="journal article" date="2021" name="Comput. Struct. Biotechnol. J.">
        <title>De novo genome assembly of the potent medicinal plant Rehmannia glutinosa using nanopore technology.</title>
        <authorList>
            <person name="Ma L."/>
            <person name="Dong C."/>
            <person name="Song C."/>
            <person name="Wang X."/>
            <person name="Zheng X."/>
            <person name="Niu Y."/>
            <person name="Chen S."/>
            <person name="Feng W."/>
        </authorList>
    </citation>
    <scope>NUCLEOTIDE SEQUENCE [LARGE SCALE GENOMIC DNA]</scope>
    <source>
        <strain evidence="14">DH-2019</strain>
    </source>
</reference>
<organism evidence="14 15">
    <name type="scientific">Rehmannia glutinosa</name>
    <name type="common">Chinese foxglove</name>
    <dbReference type="NCBI Taxonomy" id="99300"/>
    <lineage>
        <taxon>Eukaryota</taxon>
        <taxon>Viridiplantae</taxon>
        <taxon>Streptophyta</taxon>
        <taxon>Embryophyta</taxon>
        <taxon>Tracheophyta</taxon>
        <taxon>Spermatophyta</taxon>
        <taxon>Magnoliopsida</taxon>
        <taxon>eudicotyledons</taxon>
        <taxon>Gunneridae</taxon>
        <taxon>Pentapetalae</taxon>
        <taxon>asterids</taxon>
        <taxon>lamiids</taxon>
        <taxon>Lamiales</taxon>
        <taxon>Orobanchaceae</taxon>
        <taxon>Rehmannieae</taxon>
        <taxon>Rehmannia</taxon>
    </lineage>
</organism>
<evidence type="ECO:0000256" key="1">
    <source>
        <dbReference type="ARBA" id="ARBA00002074"/>
    </source>
</evidence>
<dbReference type="InterPro" id="IPR032675">
    <property type="entry name" value="LRR_dom_sf"/>
</dbReference>
<evidence type="ECO:0000256" key="6">
    <source>
        <dbReference type="ARBA" id="ARBA00022667"/>
    </source>
</evidence>
<keyword evidence="6" id="KW-0381">Hypersensitive response</keyword>
<evidence type="ECO:0000256" key="7">
    <source>
        <dbReference type="ARBA" id="ARBA00022737"/>
    </source>
</evidence>
<feature type="domain" description="Disease resistance protein winged helix" evidence="12">
    <location>
        <begin position="415"/>
        <end position="485"/>
    </location>
</feature>
<proteinExistence type="inferred from homology"/>
<dbReference type="SUPFAM" id="SSF52540">
    <property type="entry name" value="P-loop containing nucleoside triphosphate hydrolases"/>
    <property type="match status" value="1"/>
</dbReference>
<keyword evidence="8" id="KW-0547">Nucleotide-binding</keyword>
<keyword evidence="5" id="KW-0433">Leucine-rich repeat</keyword>
<feature type="domain" description="NB-ARC" evidence="11">
    <location>
        <begin position="163"/>
        <end position="330"/>
    </location>
</feature>
<dbReference type="EMBL" id="JABTTQ020000006">
    <property type="protein sequence ID" value="KAK6153955.1"/>
    <property type="molecule type" value="Genomic_DNA"/>
</dbReference>
<keyword evidence="4" id="KW-0963">Cytoplasm</keyword>
<dbReference type="InterPro" id="IPR002182">
    <property type="entry name" value="NB-ARC"/>
</dbReference>
<dbReference type="InterPro" id="IPR058922">
    <property type="entry name" value="WHD_DRP"/>
</dbReference>
<dbReference type="InterPro" id="IPR027417">
    <property type="entry name" value="P-loop_NTPase"/>
</dbReference>
<dbReference type="InterPro" id="IPR036388">
    <property type="entry name" value="WH-like_DNA-bd_sf"/>
</dbReference>
<sequence length="865" mass="99138">MACYAAFVSLAQVLDQILDHDQHAIVLHEQQQIKSLHENVILLSTFLEDFPGEAGNLEARITIAANEAEDIIEYHILDEISPEYEISPDYETSHEIGHHNWRRLYGELQKVIKEIDSIMKEVVQIKSCNKSKDLMSTHNSSSSFSSRIASSCREIVVGLDKDLLEIKSQLCGDSSALQIIPIVGMGGIGKTTLARYAYDDPLTLHHFDVCAWVTVSQNYQVRSILLDLLRSIEASSEERYKWMVDELLVRVYKYLKGRRYLIVMDDMWNTNVWDDVRRIFPDDCNGSRIIITTRELDVASYVDSLSHPYLMHLMDVDQSWGLLKEKVFGGENCPRQLEKIGKLIADNCRGLPLAIVVIAGVLSKVNQVQESWENIARNVNEAVNTSGEQFSKILSLSYTHLPHHLRPCFLYMGGFPEDSVINASKLIKLWAAEGFLKANGSKHPEEVAEEYLEDLDKRSLVLVTHKRSNGKIKAVKMHDLLRDLCIRIARDEKFLHVTNEFSSSSCEVIGNSRRLSICSRIWGDFSHIEGSPMRTILHFHHRAFNSWKHFRLLRVLDVMTVTLGSYPCHMDELFHLRYLALTFEGKKKSNEFVVPGSLSKLQNLQTLIIRLEYSPGSLYLPFEIWRMRQLRHLIVFDGCLPDPSEGTCEQILENVHTLSHVKRFTCSQRMLEMVPNIKKLGIIYSIRDIDKTGWSKYCLNNLVHLQKLEKLSFYVGPHDYSQSNLSHNLAFPVTLKKLTLSGCGLSWKDMTIVGLLPNLEVLKLRRNACRGLEWETNEGEFCRLKVLVIDRVDPCNWITESSHFPILECLLLRGCHKLREIPYGIGKIQTLQLIELDSCDSFIVELAKRIQEEVESFGNDLQLRL</sequence>
<dbReference type="PANTHER" id="PTHR23155">
    <property type="entry name" value="DISEASE RESISTANCE PROTEIN RP"/>
    <property type="match status" value="1"/>
</dbReference>